<dbReference type="Proteomes" id="UP001066276">
    <property type="component" value="Chromosome 10"/>
</dbReference>
<protein>
    <submittedName>
        <fullName evidence="1">Uncharacterized protein</fullName>
    </submittedName>
</protein>
<dbReference type="EMBL" id="JANPWB010000014">
    <property type="protein sequence ID" value="KAJ1097449.1"/>
    <property type="molecule type" value="Genomic_DNA"/>
</dbReference>
<comment type="caution">
    <text evidence="1">The sequence shown here is derived from an EMBL/GenBank/DDBJ whole genome shotgun (WGS) entry which is preliminary data.</text>
</comment>
<gene>
    <name evidence="1" type="ORF">NDU88_002568</name>
</gene>
<name>A0AAV7M2V4_PLEWA</name>
<reference evidence="1" key="1">
    <citation type="journal article" date="2022" name="bioRxiv">
        <title>Sequencing and chromosome-scale assembly of the giantPleurodeles waltlgenome.</title>
        <authorList>
            <person name="Brown T."/>
            <person name="Elewa A."/>
            <person name="Iarovenko S."/>
            <person name="Subramanian E."/>
            <person name="Araus A.J."/>
            <person name="Petzold A."/>
            <person name="Susuki M."/>
            <person name="Suzuki K.-i.T."/>
            <person name="Hayashi T."/>
            <person name="Toyoda A."/>
            <person name="Oliveira C."/>
            <person name="Osipova E."/>
            <person name="Leigh N.D."/>
            <person name="Simon A."/>
            <person name="Yun M.H."/>
        </authorList>
    </citation>
    <scope>NUCLEOTIDE SEQUENCE</scope>
    <source>
        <strain evidence="1">20211129_DDA</strain>
        <tissue evidence="1">Liver</tissue>
    </source>
</reference>
<accession>A0AAV7M2V4</accession>
<proteinExistence type="predicted"/>
<dbReference type="AlphaFoldDB" id="A0AAV7M2V4"/>
<organism evidence="1 2">
    <name type="scientific">Pleurodeles waltl</name>
    <name type="common">Iberian ribbed newt</name>
    <dbReference type="NCBI Taxonomy" id="8319"/>
    <lineage>
        <taxon>Eukaryota</taxon>
        <taxon>Metazoa</taxon>
        <taxon>Chordata</taxon>
        <taxon>Craniata</taxon>
        <taxon>Vertebrata</taxon>
        <taxon>Euteleostomi</taxon>
        <taxon>Amphibia</taxon>
        <taxon>Batrachia</taxon>
        <taxon>Caudata</taxon>
        <taxon>Salamandroidea</taxon>
        <taxon>Salamandridae</taxon>
        <taxon>Pleurodelinae</taxon>
        <taxon>Pleurodeles</taxon>
    </lineage>
</organism>
<sequence length="69" mass="7469">MRSPAEARCSWATSQGYDDVTGPQVALLFRGSDVSSQGHRICRIQQGPRPRASGVLFRAAASHGVVRCR</sequence>
<keyword evidence="2" id="KW-1185">Reference proteome</keyword>
<evidence type="ECO:0000313" key="2">
    <source>
        <dbReference type="Proteomes" id="UP001066276"/>
    </source>
</evidence>
<evidence type="ECO:0000313" key="1">
    <source>
        <dbReference type="EMBL" id="KAJ1097449.1"/>
    </source>
</evidence>